<evidence type="ECO:0000256" key="1">
    <source>
        <dbReference type="ARBA" id="ARBA00023172"/>
    </source>
</evidence>
<comment type="caution">
    <text evidence="2">The sequence shown here is derived from an EMBL/GenBank/DDBJ whole genome shotgun (WGS) entry which is preliminary data.</text>
</comment>
<dbReference type="OrthoDB" id="2726692at2"/>
<keyword evidence="1" id="KW-0233">DNA recombination</keyword>
<dbReference type="EMBL" id="SADV01000003">
    <property type="protein sequence ID" value="TQR37229.1"/>
    <property type="molecule type" value="Genomic_DNA"/>
</dbReference>
<dbReference type="Gene3D" id="1.10.443.10">
    <property type="entry name" value="Intergrase catalytic core"/>
    <property type="match status" value="1"/>
</dbReference>
<evidence type="ECO:0000313" key="3">
    <source>
        <dbReference type="Proteomes" id="UP000317944"/>
    </source>
</evidence>
<dbReference type="RefSeq" id="WP_142507916.1">
    <property type="nucleotide sequence ID" value="NZ_SADV01000003.1"/>
</dbReference>
<protein>
    <submittedName>
        <fullName evidence="2">Site-specific integrase</fullName>
    </submittedName>
</protein>
<accession>A0A544UTP6</accession>
<dbReference type="GO" id="GO:0006310">
    <property type="term" value="P:DNA recombination"/>
    <property type="evidence" value="ECO:0007669"/>
    <property type="project" value="UniProtKB-KW"/>
</dbReference>
<dbReference type="SUPFAM" id="SSF56349">
    <property type="entry name" value="DNA breaking-rejoining enzymes"/>
    <property type="match status" value="1"/>
</dbReference>
<dbReference type="AlphaFoldDB" id="A0A544UTP6"/>
<proteinExistence type="predicted"/>
<dbReference type="Proteomes" id="UP000317944">
    <property type="component" value="Unassembled WGS sequence"/>
</dbReference>
<dbReference type="InterPro" id="IPR011010">
    <property type="entry name" value="DNA_brk_join_enz"/>
</dbReference>
<sequence length="711" mass="84135">MTTTLTKPQSPFYEQLIGKVDHKLLLLRDAREVFILDKMDDLYFNYYVRQVLDKPWNNHLYLCMITCVERNLDPPSILNNISYPNARIKDLFEHYHLTEIHQLNTETHMYEYFKGIIFKNHSDDQRSKFLSLYISCSYNVKKWVKTKLPEEQQDYFEQFILPMPNYDSRDFKFTKAALVQRKNTRKSETDAIVPFLPQIRAESHFRWNQINRLRKAFLKACEEVKNADIELPFDFEYNEPESVGERFCFRLWDRPSFVFHHQDQFSQPVIKMANRRSSTFSDKNNHYFIEFIKTERFNDDDEAEGLWFLELIENDIIGSQIFSNISEEKIQRKLELLNSWGYGNEGELPKPFDGNHKEVLVQSTYITRNKNKAEGLLFDVEPLYVAATFGLLGMDICTTSGTRLNELMQINYTKECLESFKVNEDIKHSFYAIPKGRDKKEQYFITSETMKILAKVRKMLLEHYNDVTIPSVKYGLKRRIHLFKEPKPYFFQYHKKALSHMSIGSCLRFLLHGLIFETQEGKPVTVKTHLLRHAFATEAVQRHNVSTDILAIILHQRDLNITDYYSEPTQSQVAQQVSEYHDIIMDYIDIDEAVLRSPEELQQEFREYKENVGVLNNVIGGVCVTNMVCPTKMACIGCQAKIPQPEKKHELEEVIELSRDMEKRFSAMNLPIEVKKAKEMRRHARTELKEIELIEQYRKEEDYDPDIQFKK</sequence>
<name>A0A544UTP6_LYSSH</name>
<evidence type="ECO:0000313" key="2">
    <source>
        <dbReference type="EMBL" id="TQR37229.1"/>
    </source>
</evidence>
<dbReference type="GO" id="GO:0003677">
    <property type="term" value="F:DNA binding"/>
    <property type="evidence" value="ECO:0007669"/>
    <property type="project" value="InterPro"/>
</dbReference>
<dbReference type="GO" id="GO:0015074">
    <property type="term" value="P:DNA integration"/>
    <property type="evidence" value="ECO:0007669"/>
    <property type="project" value="InterPro"/>
</dbReference>
<dbReference type="InterPro" id="IPR013762">
    <property type="entry name" value="Integrase-like_cat_sf"/>
</dbReference>
<gene>
    <name evidence="2" type="ORF">C7Y47_06010</name>
</gene>
<organism evidence="2 3">
    <name type="scientific">Lysinibacillus sphaericus</name>
    <name type="common">Bacillus sphaericus</name>
    <dbReference type="NCBI Taxonomy" id="1421"/>
    <lineage>
        <taxon>Bacteria</taxon>
        <taxon>Bacillati</taxon>
        <taxon>Bacillota</taxon>
        <taxon>Bacilli</taxon>
        <taxon>Bacillales</taxon>
        <taxon>Bacillaceae</taxon>
        <taxon>Lysinibacillus</taxon>
    </lineage>
</organism>
<reference evidence="2 3" key="1">
    <citation type="submission" date="2018-03" db="EMBL/GenBank/DDBJ databases">
        <title>Aerobic endospore-forming bacteria genome sequencing and assembly.</title>
        <authorList>
            <person name="Cavalcante D.A."/>
            <person name="Driks A."/>
            <person name="Putonti C."/>
            <person name="De-Souza M.T."/>
        </authorList>
    </citation>
    <scope>NUCLEOTIDE SEQUENCE [LARGE SCALE GENOMIC DNA]</scope>
    <source>
        <strain evidence="2 3">SDF0037</strain>
    </source>
</reference>